<reference evidence="5 6" key="1">
    <citation type="submission" date="2018-11" db="EMBL/GenBank/DDBJ databases">
        <title>Novel Erysipelotrichaceae bacterium isolated from small intestine of a swine.</title>
        <authorList>
            <person name="Kim J.S."/>
            <person name="Choe H."/>
            <person name="Lee Y.R."/>
            <person name="Kim K.M."/>
            <person name="Park D.S."/>
        </authorList>
    </citation>
    <scope>NUCLEOTIDE SEQUENCE [LARGE SCALE GENOMIC DNA]</scope>
    <source>
        <strain evidence="5 6">SG0102</strain>
    </source>
</reference>
<dbReference type="InterPro" id="IPR039384">
    <property type="entry name" value="HINT"/>
</dbReference>
<dbReference type="Pfam" id="PF01230">
    <property type="entry name" value="HIT"/>
    <property type="match status" value="1"/>
</dbReference>
<name>A0A3G9JWF8_9FIRM</name>
<feature type="short sequence motif" description="Histidine triad motif" evidence="2 3">
    <location>
        <begin position="97"/>
        <end position="101"/>
    </location>
</feature>
<dbReference type="OrthoDB" id="9784774at2"/>
<dbReference type="SUPFAM" id="SSF54197">
    <property type="entry name" value="HIT-like"/>
    <property type="match status" value="1"/>
</dbReference>
<keyword evidence="6" id="KW-1185">Reference proteome</keyword>
<dbReference type="PANTHER" id="PTHR46648">
    <property type="entry name" value="HIT FAMILY PROTEIN 1"/>
    <property type="match status" value="1"/>
</dbReference>
<dbReference type="InterPro" id="IPR019808">
    <property type="entry name" value="Histidine_triad_CS"/>
</dbReference>
<dbReference type="InterPro" id="IPR011146">
    <property type="entry name" value="HIT-like"/>
</dbReference>
<evidence type="ECO:0000256" key="1">
    <source>
        <dbReference type="PIRSR" id="PIRSR601310-1"/>
    </source>
</evidence>
<dbReference type="CDD" id="cd01277">
    <property type="entry name" value="HINT_subgroup"/>
    <property type="match status" value="1"/>
</dbReference>
<dbReference type="EMBL" id="AP019309">
    <property type="protein sequence ID" value="BBH27144.1"/>
    <property type="molecule type" value="Genomic_DNA"/>
</dbReference>
<dbReference type="RefSeq" id="WP_125119896.1">
    <property type="nucleotide sequence ID" value="NZ_AP019309.1"/>
</dbReference>
<dbReference type="PROSITE" id="PS00892">
    <property type="entry name" value="HIT_1"/>
    <property type="match status" value="1"/>
</dbReference>
<dbReference type="Gene3D" id="3.30.428.10">
    <property type="entry name" value="HIT-like"/>
    <property type="match status" value="1"/>
</dbReference>
<dbReference type="GO" id="GO:0009117">
    <property type="term" value="P:nucleotide metabolic process"/>
    <property type="evidence" value="ECO:0007669"/>
    <property type="project" value="TreeGrafter"/>
</dbReference>
<organism evidence="5 6">
    <name type="scientific">Intestinibaculum porci</name>
    <dbReference type="NCBI Taxonomy" id="2487118"/>
    <lineage>
        <taxon>Bacteria</taxon>
        <taxon>Bacillati</taxon>
        <taxon>Bacillota</taxon>
        <taxon>Erysipelotrichia</taxon>
        <taxon>Erysipelotrichales</taxon>
        <taxon>Erysipelotrichaceae</taxon>
        <taxon>Intestinibaculum</taxon>
    </lineage>
</organism>
<dbReference type="KEGG" id="ebm:SG0102_20780"/>
<dbReference type="InParanoid" id="A0A3G9JWF8"/>
<evidence type="ECO:0000259" key="4">
    <source>
        <dbReference type="PROSITE" id="PS51084"/>
    </source>
</evidence>
<dbReference type="GO" id="GO:0003824">
    <property type="term" value="F:catalytic activity"/>
    <property type="evidence" value="ECO:0007669"/>
    <property type="project" value="InterPro"/>
</dbReference>
<dbReference type="PANTHER" id="PTHR46648:SF1">
    <property type="entry name" value="ADENOSINE 5'-MONOPHOSPHORAMIDASE HNT1"/>
    <property type="match status" value="1"/>
</dbReference>
<evidence type="ECO:0000256" key="3">
    <source>
        <dbReference type="PROSITE-ProRule" id="PRU00464"/>
    </source>
</evidence>
<evidence type="ECO:0000313" key="5">
    <source>
        <dbReference type="EMBL" id="BBH27144.1"/>
    </source>
</evidence>
<dbReference type="FunCoup" id="A0A3G9JWF8">
    <property type="interactions" value="364"/>
</dbReference>
<sequence length="134" mass="14645">MEDCIFCKIAAKEIPGKIVYEDDACIAFLDLSQTTKGHTLVIPKAHFDSVLTADPEVVGHVFQVAAMLANKIVKNLGASGCNILTNAGEVAGQTVHHFHIHIIPRYDDKDTITIQFTDNSKTADLDAIQKEILK</sequence>
<dbReference type="PROSITE" id="PS51084">
    <property type="entry name" value="HIT_2"/>
    <property type="match status" value="1"/>
</dbReference>
<dbReference type="AlphaFoldDB" id="A0A3G9JWF8"/>
<gene>
    <name evidence="5" type="primary">yuhI</name>
    <name evidence="5" type="ORF">SG0102_20780</name>
</gene>
<protein>
    <submittedName>
        <fullName evidence="5">Histidine triad protein</fullName>
    </submittedName>
</protein>
<evidence type="ECO:0000313" key="6">
    <source>
        <dbReference type="Proteomes" id="UP000268059"/>
    </source>
</evidence>
<feature type="domain" description="HIT" evidence="4">
    <location>
        <begin position="5"/>
        <end position="113"/>
    </location>
</feature>
<dbReference type="Proteomes" id="UP000268059">
    <property type="component" value="Chromosome"/>
</dbReference>
<dbReference type="PRINTS" id="PR00332">
    <property type="entry name" value="HISTRIAD"/>
</dbReference>
<feature type="active site" description="Tele-AMP-histidine intermediate" evidence="1">
    <location>
        <position position="99"/>
    </location>
</feature>
<proteinExistence type="predicted"/>
<dbReference type="InterPro" id="IPR036265">
    <property type="entry name" value="HIT-like_sf"/>
</dbReference>
<dbReference type="InterPro" id="IPR001310">
    <property type="entry name" value="Histidine_triad_HIT"/>
</dbReference>
<evidence type="ECO:0000256" key="2">
    <source>
        <dbReference type="PIRSR" id="PIRSR601310-3"/>
    </source>
</evidence>
<accession>A0A3G9JWF8</accession>